<dbReference type="EC" id="2.4.1.-" evidence="13"/>
<reference evidence="14" key="1">
    <citation type="submission" date="2021-10" db="EMBL/GenBank/DDBJ databases">
        <title>Melipona bicolor Genome sequencing and assembly.</title>
        <authorList>
            <person name="Araujo N.S."/>
            <person name="Arias M.C."/>
        </authorList>
    </citation>
    <scope>NUCLEOTIDE SEQUENCE</scope>
    <source>
        <strain evidence="14">USP_2M_L1-L4_2017</strain>
        <tissue evidence="14">Whole body</tissue>
    </source>
</reference>
<evidence type="ECO:0000256" key="8">
    <source>
        <dbReference type="ARBA" id="ARBA00022824"/>
    </source>
</evidence>
<evidence type="ECO:0000256" key="7">
    <source>
        <dbReference type="ARBA" id="ARBA00022692"/>
    </source>
</evidence>
<protein>
    <recommendedName>
        <fullName evidence="12 13">GPI alpha-1,4-mannosyltransferase I, catalytic subunit</fullName>
        <ecNumber evidence="13">2.4.1.-</ecNumber>
    </recommendedName>
    <alternativeName>
        <fullName evidence="13">GPI mannosyltransferase I</fullName>
    </alternativeName>
</protein>
<dbReference type="InterPro" id="IPR007704">
    <property type="entry name" value="PIG-M"/>
</dbReference>
<gene>
    <name evidence="14" type="ORF">K0M31_017600</name>
</gene>
<dbReference type="PANTHER" id="PTHR12886">
    <property type="entry name" value="PIG-M MANNOSYLTRANSFERASE"/>
    <property type="match status" value="1"/>
</dbReference>
<dbReference type="EMBL" id="JAHYIQ010000006">
    <property type="protein sequence ID" value="KAK1131313.1"/>
    <property type="molecule type" value="Genomic_DNA"/>
</dbReference>
<evidence type="ECO:0000256" key="5">
    <source>
        <dbReference type="ARBA" id="ARBA00022676"/>
    </source>
</evidence>
<evidence type="ECO:0000256" key="10">
    <source>
        <dbReference type="ARBA" id="ARBA00023136"/>
    </source>
</evidence>
<dbReference type="GO" id="GO:0004376">
    <property type="term" value="F:GPI mannosyltransferase activity"/>
    <property type="evidence" value="ECO:0007669"/>
    <property type="project" value="InterPro"/>
</dbReference>
<evidence type="ECO:0000256" key="12">
    <source>
        <dbReference type="ARBA" id="ARBA00093608"/>
    </source>
</evidence>
<evidence type="ECO:0000256" key="13">
    <source>
        <dbReference type="RuleBase" id="RU365064"/>
    </source>
</evidence>
<evidence type="ECO:0000313" key="15">
    <source>
        <dbReference type="Proteomes" id="UP001177670"/>
    </source>
</evidence>
<feature type="transmembrane region" description="Helical" evidence="13">
    <location>
        <begin position="164"/>
        <end position="186"/>
    </location>
</feature>
<dbReference type="GO" id="GO:0006506">
    <property type="term" value="P:GPI anchor biosynthetic process"/>
    <property type="evidence" value="ECO:0007669"/>
    <property type="project" value="UniProtKB-KW"/>
</dbReference>
<evidence type="ECO:0000256" key="11">
    <source>
        <dbReference type="ARBA" id="ARBA00093408"/>
    </source>
</evidence>
<proteinExistence type="inferred from homology"/>
<evidence type="ECO:0000256" key="2">
    <source>
        <dbReference type="ARBA" id="ARBA00004687"/>
    </source>
</evidence>
<keyword evidence="10 13" id="KW-0472">Membrane</keyword>
<evidence type="ECO:0000256" key="4">
    <source>
        <dbReference type="ARBA" id="ARBA00022502"/>
    </source>
</evidence>
<feature type="transmembrane region" description="Helical" evidence="13">
    <location>
        <begin position="369"/>
        <end position="390"/>
    </location>
</feature>
<keyword evidence="9 13" id="KW-1133">Transmembrane helix</keyword>
<name>A0AA40G5W8_9HYME</name>
<evidence type="ECO:0000256" key="1">
    <source>
        <dbReference type="ARBA" id="ARBA00004477"/>
    </source>
</evidence>
<comment type="caution">
    <text evidence="14">The sequence shown here is derived from an EMBL/GenBank/DDBJ whole genome shotgun (WGS) entry which is preliminary data.</text>
</comment>
<accession>A0AA40G5W8</accession>
<comment type="caution">
    <text evidence="13">Lacks conserved residue(s) required for the propagation of feature annotation.</text>
</comment>
<keyword evidence="6 13" id="KW-0808">Transferase</keyword>
<dbReference type="GO" id="GO:0051751">
    <property type="term" value="F:alpha-1,4-mannosyltransferase activity"/>
    <property type="evidence" value="ECO:0007669"/>
    <property type="project" value="InterPro"/>
</dbReference>
<dbReference type="AlphaFoldDB" id="A0AA40G5W8"/>
<dbReference type="PANTHER" id="PTHR12886:SF0">
    <property type="entry name" value="GPI MANNOSYLTRANSFERASE 1"/>
    <property type="match status" value="1"/>
</dbReference>
<dbReference type="GO" id="GO:0005789">
    <property type="term" value="C:endoplasmic reticulum membrane"/>
    <property type="evidence" value="ECO:0007669"/>
    <property type="project" value="UniProtKB-SubCell"/>
</dbReference>
<feature type="transmembrane region" description="Helical" evidence="13">
    <location>
        <begin position="207"/>
        <end position="226"/>
    </location>
</feature>
<dbReference type="Pfam" id="PF05007">
    <property type="entry name" value="Mannosyl_trans"/>
    <property type="match status" value="1"/>
</dbReference>
<dbReference type="GO" id="GO:1990529">
    <property type="term" value="C:glycosylphosphatidylinositol-mannosyltransferase I complex"/>
    <property type="evidence" value="ECO:0007669"/>
    <property type="project" value="TreeGrafter"/>
</dbReference>
<comment type="pathway">
    <text evidence="2 13">Glycolipid biosynthesis; glycosylphosphatidylinositol-anchor biosynthesis.</text>
</comment>
<keyword evidence="4 13" id="KW-0337">GPI-anchor biosynthesis</keyword>
<keyword evidence="8 13" id="KW-0256">Endoplasmic reticulum</keyword>
<comment type="subcellular location">
    <subcellularLocation>
        <location evidence="1 13">Endoplasmic reticulum membrane</location>
        <topology evidence="1 13">Multi-pass membrane protein</topology>
    </subcellularLocation>
</comment>
<dbReference type="Proteomes" id="UP001177670">
    <property type="component" value="Unassembled WGS sequence"/>
</dbReference>
<comment type="function">
    <text evidence="11 13">Catalytic subunit of the glycosylphosphatidylinositol-mannosyltransferase I complex which catalyzes the transfer of the first mannose, via an alpha-1,4 bond from a dolichol-phosphate-mannose (Dol-P-Man) to the glucosaminyl acyl phosphatidylinositol (GlcN-(acyl)PI) intermediate to generate alpha-D-Man-(1-&gt;4)-alpha-D-GlcN-(1-&gt;6)-(1-radyl,2-acyl-sn-glycero-3-phospho)-2-acyl-inositol and participates in the sixth step of the glycosylphosphatidylinositol-anchor biosynthesis.</text>
</comment>
<comment type="similarity">
    <text evidence="3 13">Belongs to the PIGM family.</text>
</comment>
<evidence type="ECO:0000256" key="3">
    <source>
        <dbReference type="ARBA" id="ARBA00011071"/>
    </source>
</evidence>
<keyword evidence="5 13" id="KW-0328">Glycosyltransferase</keyword>
<feature type="transmembrane region" description="Helical" evidence="13">
    <location>
        <begin position="338"/>
        <end position="357"/>
    </location>
</feature>
<sequence>MSLSTFKYLKMGELSFKTHCALAFILRVTLVFYSNFHDESFHVPYTDVDYNVFTDAARHMVEGSSPFERDTYRYTPLLALLLTPNIFINENFGKILFSFIDIVVTVLIKKILTLQNCNEKLQRICAFTWLYNPFTIVISTRGNADTISVFLVMLTLYLYLQDKFILAGLFHALSVHFRLYPIVFSIPMYFSLRDKRFFIPTKNQLKLVFSCVSLLFFLTAVNYYFYGYQYLYESFIYHVIRKDTKHNFSVYFYMLYLSANQPPNVIEKVCTFLPQLVLLLLLSYKCSSKSLLPFAMFTQAMVMVTYNPVLTSQYFFWYLSLLPLCLPRFGLSLRRSLCLCLVWILSQSLWLLAAYLLEFQGLNTFTYIWIASLFFFVVNVKILNDIIAYYKY</sequence>
<evidence type="ECO:0000256" key="9">
    <source>
        <dbReference type="ARBA" id="ARBA00022989"/>
    </source>
</evidence>
<organism evidence="14 15">
    <name type="scientific">Melipona bicolor</name>
    <dbReference type="NCBI Taxonomy" id="60889"/>
    <lineage>
        <taxon>Eukaryota</taxon>
        <taxon>Metazoa</taxon>
        <taxon>Ecdysozoa</taxon>
        <taxon>Arthropoda</taxon>
        <taxon>Hexapoda</taxon>
        <taxon>Insecta</taxon>
        <taxon>Pterygota</taxon>
        <taxon>Neoptera</taxon>
        <taxon>Endopterygota</taxon>
        <taxon>Hymenoptera</taxon>
        <taxon>Apocrita</taxon>
        <taxon>Aculeata</taxon>
        <taxon>Apoidea</taxon>
        <taxon>Anthophila</taxon>
        <taxon>Apidae</taxon>
        <taxon>Melipona</taxon>
    </lineage>
</organism>
<keyword evidence="7 13" id="KW-0812">Transmembrane</keyword>
<keyword evidence="15" id="KW-1185">Reference proteome</keyword>
<evidence type="ECO:0000313" key="14">
    <source>
        <dbReference type="EMBL" id="KAK1131313.1"/>
    </source>
</evidence>
<evidence type="ECO:0000256" key="6">
    <source>
        <dbReference type="ARBA" id="ARBA00022679"/>
    </source>
</evidence>